<evidence type="ECO:0000313" key="3">
    <source>
        <dbReference type="Proteomes" id="UP001445335"/>
    </source>
</evidence>
<feature type="domain" description="DC-UbP/UBTD2 N-terminal" evidence="1">
    <location>
        <begin position="5"/>
        <end position="81"/>
    </location>
</feature>
<dbReference type="EMBL" id="JALJOU010000051">
    <property type="protein sequence ID" value="KAK9828429.1"/>
    <property type="molecule type" value="Genomic_DNA"/>
</dbReference>
<sequence>MCLEDRKREEYWDTQPHYGGDRVIWDALKAACDEPNPNMAATILDSAGVIVSKADLSECYDAKGFKYELPKFVVAPPQNLRPEIKAAVREATAPETARRNPVGGPAARPISYRGEEQCWTTDNV</sequence>
<comment type="caution">
    <text evidence="2">The sequence shown here is derived from an EMBL/GenBank/DDBJ whole genome shotgun (WGS) entry which is preliminary data.</text>
</comment>
<dbReference type="AlphaFoldDB" id="A0AAW1R4C9"/>
<dbReference type="Proteomes" id="UP001445335">
    <property type="component" value="Unassembled WGS sequence"/>
</dbReference>
<gene>
    <name evidence="2" type="ORF">WJX81_007321</name>
</gene>
<keyword evidence="3" id="KW-1185">Reference proteome</keyword>
<dbReference type="Gene3D" id="1.20.225.20">
    <property type="entry name" value="Ub domain-containing protein, DC-UbP/UBTD2, N-terminal domain"/>
    <property type="match status" value="1"/>
</dbReference>
<proteinExistence type="predicted"/>
<dbReference type="PANTHER" id="PTHR13609">
    <property type="entry name" value="UBIQUITIN DOMAIN CONTAINING 1 PROTEIN-RELATED"/>
    <property type="match status" value="1"/>
</dbReference>
<dbReference type="InterPro" id="IPR039869">
    <property type="entry name" value="UBTD1/2"/>
</dbReference>
<protein>
    <recommendedName>
        <fullName evidence="1">DC-UbP/UBTD2 N-terminal domain-containing protein</fullName>
    </recommendedName>
</protein>
<dbReference type="Pfam" id="PF16455">
    <property type="entry name" value="UBD"/>
    <property type="match status" value="1"/>
</dbReference>
<accession>A0AAW1R4C9</accession>
<organism evidence="2 3">
    <name type="scientific">Elliptochloris bilobata</name>
    <dbReference type="NCBI Taxonomy" id="381761"/>
    <lineage>
        <taxon>Eukaryota</taxon>
        <taxon>Viridiplantae</taxon>
        <taxon>Chlorophyta</taxon>
        <taxon>core chlorophytes</taxon>
        <taxon>Trebouxiophyceae</taxon>
        <taxon>Trebouxiophyceae incertae sedis</taxon>
        <taxon>Elliptochloris clade</taxon>
        <taxon>Elliptochloris</taxon>
    </lineage>
</organism>
<name>A0AAW1R4C9_9CHLO</name>
<evidence type="ECO:0000313" key="2">
    <source>
        <dbReference type="EMBL" id="KAK9828429.1"/>
    </source>
</evidence>
<reference evidence="2 3" key="1">
    <citation type="journal article" date="2024" name="Nat. Commun.">
        <title>Phylogenomics reveals the evolutionary origins of lichenization in chlorophyte algae.</title>
        <authorList>
            <person name="Puginier C."/>
            <person name="Libourel C."/>
            <person name="Otte J."/>
            <person name="Skaloud P."/>
            <person name="Haon M."/>
            <person name="Grisel S."/>
            <person name="Petersen M."/>
            <person name="Berrin J.G."/>
            <person name="Delaux P.M."/>
            <person name="Dal Grande F."/>
            <person name="Keller J."/>
        </authorList>
    </citation>
    <scope>NUCLEOTIDE SEQUENCE [LARGE SCALE GENOMIC DNA]</scope>
    <source>
        <strain evidence="2 3">SAG 245.80</strain>
    </source>
</reference>
<evidence type="ECO:0000259" key="1">
    <source>
        <dbReference type="Pfam" id="PF16455"/>
    </source>
</evidence>
<dbReference type="InterPro" id="IPR032752">
    <property type="entry name" value="DC-UbP/UBTD2_N"/>
</dbReference>
<dbReference type="InterPro" id="IPR038169">
    <property type="entry name" value="DC-UbP/UBTD2_N_sf"/>
</dbReference>